<feature type="compositionally biased region" description="Basic and acidic residues" evidence="1">
    <location>
        <begin position="146"/>
        <end position="167"/>
    </location>
</feature>
<dbReference type="Gene3D" id="1.10.10.60">
    <property type="entry name" value="Homeodomain-like"/>
    <property type="match status" value="1"/>
</dbReference>
<feature type="region of interest" description="Disordered" evidence="1">
    <location>
        <begin position="125"/>
        <end position="212"/>
    </location>
</feature>
<accession>A0A147BNQ4</accession>
<evidence type="ECO:0000256" key="1">
    <source>
        <dbReference type="SAM" id="MobiDB-lite"/>
    </source>
</evidence>
<feature type="non-terminal residue" evidence="3">
    <location>
        <position position="1"/>
    </location>
</feature>
<protein>
    <recommendedName>
        <fullName evidence="2">Myb/SANT-like DNA-binding domain-containing protein</fullName>
    </recommendedName>
</protein>
<organism evidence="3">
    <name type="scientific">Ixodes ricinus</name>
    <name type="common">Common tick</name>
    <name type="synonym">Acarus ricinus</name>
    <dbReference type="NCBI Taxonomy" id="34613"/>
    <lineage>
        <taxon>Eukaryota</taxon>
        <taxon>Metazoa</taxon>
        <taxon>Ecdysozoa</taxon>
        <taxon>Arthropoda</taxon>
        <taxon>Chelicerata</taxon>
        <taxon>Arachnida</taxon>
        <taxon>Acari</taxon>
        <taxon>Parasitiformes</taxon>
        <taxon>Ixodida</taxon>
        <taxon>Ixodoidea</taxon>
        <taxon>Ixodidae</taxon>
        <taxon>Ixodinae</taxon>
        <taxon>Ixodes</taxon>
    </lineage>
</organism>
<dbReference type="Pfam" id="PF13837">
    <property type="entry name" value="Myb_DNA-bind_4"/>
    <property type="match status" value="1"/>
</dbReference>
<feature type="non-terminal residue" evidence="3">
    <location>
        <position position="212"/>
    </location>
</feature>
<sequence length="212" mass="24138">NAGNHWSDGETKVLLEYYTLYSHQIGPMKKFRTKKAMYDVIASKMKELLGTTRTGTQCETRFKTLMRTKKNQVDNNRKSGSTRCAVQYEQEFAAIAGFDDSVEPEVMRGVRSVIYKERVAVGATTSTHVAPVGPDEPSGSTPSTPSHREEAPTRASEKRQDAADRSLRPSTNRMRHMNVFFEKMAELEKEKEMKKDEREKVAAARESRKEQR</sequence>
<dbReference type="InterPro" id="IPR044822">
    <property type="entry name" value="Myb_DNA-bind_4"/>
</dbReference>
<name>A0A147BNQ4_IXORI</name>
<feature type="compositionally biased region" description="Basic and acidic residues" evidence="1">
    <location>
        <begin position="183"/>
        <end position="212"/>
    </location>
</feature>
<proteinExistence type="predicted"/>
<dbReference type="AlphaFoldDB" id="A0A147BNQ4"/>
<feature type="domain" description="Myb/SANT-like DNA-binding" evidence="2">
    <location>
        <begin position="4"/>
        <end position="85"/>
    </location>
</feature>
<evidence type="ECO:0000313" key="3">
    <source>
        <dbReference type="EMBL" id="JAR92406.1"/>
    </source>
</evidence>
<evidence type="ECO:0000259" key="2">
    <source>
        <dbReference type="Pfam" id="PF13837"/>
    </source>
</evidence>
<reference evidence="3" key="1">
    <citation type="journal article" date="2018" name="PLoS Negl. Trop. Dis.">
        <title>Sialome diversity of ticks revealed by RNAseq of single tick salivary glands.</title>
        <authorList>
            <person name="Perner J."/>
            <person name="Kropackova S."/>
            <person name="Kopacek P."/>
            <person name="Ribeiro J.M."/>
        </authorList>
    </citation>
    <scope>NUCLEOTIDE SEQUENCE</scope>
    <source>
        <strain evidence="3">Siblings of single egg batch collected in Ceske Budejovice</strain>
        <tissue evidence="3">Salivary glands</tissue>
    </source>
</reference>
<dbReference type="EMBL" id="GEGO01002998">
    <property type="protein sequence ID" value="JAR92406.1"/>
    <property type="molecule type" value="Transcribed_RNA"/>
</dbReference>